<organism evidence="3">
    <name type="scientific">Ajellomyces capsulatus (strain H88)</name>
    <name type="common">Darling's disease fungus</name>
    <name type="synonym">Histoplasma capsulatum</name>
    <dbReference type="NCBI Taxonomy" id="544711"/>
    <lineage>
        <taxon>Eukaryota</taxon>
        <taxon>Fungi</taxon>
        <taxon>Dikarya</taxon>
        <taxon>Ascomycota</taxon>
        <taxon>Pezizomycotina</taxon>
        <taxon>Eurotiomycetes</taxon>
        <taxon>Eurotiomycetidae</taxon>
        <taxon>Onygenales</taxon>
        <taxon>Ajellomycetaceae</taxon>
        <taxon>Histoplasma</taxon>
    </lineage>
</organism>
<feature type="compositionally biased region" description="Polar residues" evidence="1">
    <location>
        <begin position="498"/>
        <end position="518"/>
    </location>
</feature>
<proteinExistence type="predicted"/>
<sequence length="557" mass="61813">MSSEIGTALFSGPNSSKLIGVNTAPILQVTGLGLKLSLSLNTVACEVAADGIDVHSIAKGVSLYVTALKHVGQSLQAADSSHSSSALRTAQEISEQSQSIFSDFEKMLEQSKRKDEGSVQERFKRCFRKQHVMYLLAHLEALKLSLMVMFQILQLGRLLKRNTSNSLGTDTIQEERDEIQNTIIARHWSIYRLNRLHSHAICEAAEYLQSAGRPRLSNPRAGLPPLSTIPTKLPTISPGDFNNSLSPVSQDVTNMIRISSHEIDDLVTQWTQVGGFQELHAETRRRHHVSFASDMENDDCRNVLEGRGTQGQHADLECIASHGRKPYRQAAKLATEFRNDYCSLQARVDSDTEESSDIDAQTRRGKTVRFSPSANTSVTGERNSHRRNGGPISIYTGRDKPKTSPSQVRIPTPEFHADKQQKSYGHPHPSPSGPRTLPGAIPERQPQIHRTPNLSPSTGLCSLASSPTHQQYTSNAYPSSHSYHNATPAPSYSPPMDTGNQPYTNTSFSTEHPYYQQNHHVDSHSRRRSNNYATVQPPRERQPRTTTQNDGSFSNDH</sequence>
<dbReference type="HOGENOM" id="CLU_024070_0_0_1"/>
<protein>
    <recommendedName>
        <fullName evidence="4">Fungal N-terminal domain-containing protein</fullName>
    </recommendedName>
</protein>
<dbReference type="VEuPathDB" id="FungiDB:I7I53_04955"/>
<accession>F0UKU4</accession>
<dbReference type="OMA" id="CFRKQHV"/>
<evidence type="ECO:0000313" key="3">
    <source>
        <dbReference type="Proteomes" id="UP000008142"/>
    </source>
</evidence>
<gene>
    <name evidence="2" type="ORF">HCEG_05263</name>
</gene>
<evidence type="ECO:0000256" key="1">
    <source>
        <dbReference type="SAM" id="MobiDB-lite"/>
    </source>
</evidence>
<dbReference type="EMBL" id="DS990639">
    <property type="protein sequence ID" value="EGC46048.1"/>
    <property type="molecule type" value="Genomic_DNA"/>
</dbReference>
<dbReference type="OrthoDB" id="5431013at2759"/>
<dbReference type="Proteomes" id="UP000008142">
    <property type="component" value="Unassembled WGS sequence"/>
</dbReference>
<dbReference type="STRING" id="544711.F0UKU4"/>
<evidence type="ECO:0008006" key="4">
    <source>
        <dbReference type="Google" id="ProtNLM"/>
    </source>
</evidence>
<evidence type="ECO:0000313" key="2">
    <source>
        <dbReference type="EMBL" id="EGC46048.1"/>
    </source>
</evidence>
<feature type="region of interest" description="Disordered" evidence="1">
    <location>
        <begin position="348"/>
        <end position="557"/>
    </location>
</feature>
<name>F0UKU4_AJEC8</name>
<reference evidence="3" key="1">
    <citation type="submission" date="2008-07" db="EMBL/GenBank/DDBJ databases">
        <title>Annotation of Ajellomyces capsulatus strain H88.</title>
        <authorList>
            <person name="Champion M."/>
            <person name="Cuomo C."/>
            <person name="Ma L.-J."/>
            <person name="Henn M.R."/>
            <person name="Sil A."/>
            <person name="Goldman B."/>
            <person name="Young S.K."/>
            <person name="Kodira C.D."/>
            <person name="Zeng Q."/>
            <person name="Koehrsen M."/>
            <person name="Alvarado L."/>
            <person name="Berlin A."/>
            <person name="Borenstein D."/>
            <person name="Chen Z."/>
            <person name="Engels R."/>
            <person name="Freedman E."/>
            <person name="Gellesch M."/>
            <person name="Goldberg J."/>
            <person name="Griggs A."/>
            <person name="Gujja S."/>
            <person name="Heiman D."/>
            <person name="Hepburn T."/>
            <person name="Howarth C."/>
            <person name="Jen D."/>
            <person name="Larson L."/>
            <person name="Lewis B."/>
            <person name="Mehta T."/>
            <person name="Park D."/>
            <person name="Pearson M."/>
            <person name="Roberts A."/>
            <person name="Saif S."/>
            <person name="Shea T."/>
            <person name="Shenoy N."/>
            <person name="Sisk P."/>
            <person name="Stolte C."/>
            <person name="Sykes S."/>
            <person name="Walk T."/>
            <person name="White J."/>
            <person name="Yandava C."/>
            <person name="Klein B."/>
            <person name="McEwen J.G."/>
            <person name="Puccia R."/>
            <person name="Goldman G.H."/>
            <person name="Felipe M.S."/>
            <person name="Nino-Vega G."/>
            <person name="San-Blas G."/>
            <person name="Taylor J."/>
            <person name="Mendoza L."/>
            <person name="Galagan J."/>
            <person name="Nusbaum C."/>
            <person name="Birren B."/>
        </authorList>
    </citation>
    <scope>NUCLEOTIDE SEQUENCE [LARGE SCALE GENOMIC DNA]</scope>
    <source>
        <strain evidence="3">H88</strain>
    </source>
</reference>
<dbReference type="AlphaFoldDB" id="F0UKU4"/>
<feature type="compositionally biased region" description="Polar residues" evidence="1">
    <location>
        <begin position="544"/>
        <end position="557"/>
    </location>
</feature>
<feature type="compositionally biased region" description="Polar residues" evidence="1">
    <location>
        <begin position="370"/>
        <end position="381"/>
    </location>
</feature>
<feature type="compositionally biased region" description="Polar residues" evidence="1">
    <location>
        <begin position="448"/>
        <end position="490"/>
    </location>
</feature>